<evidence type="ECO:0000256" key="1">
    <source>
        <dbReference type="SAM" id="MobiDB-lite"/>
    </source>
</evidence>
<feature type="region of interest" description="Disordered" evidence="1">
    <location>
        <begin position="124"/>
        <end position="147"/>
    </location>
</feature>
<proteinExistence type="predicted"/>
<evidence type="ECO:0000313" key="2">
    <source>
        <dbReference type="EMBL" id="GHH44685.1"/>
    </source>
</evidence>
<name>A0ABQ3MJ93_9PSEU</name>
<keyword evidence="3" id="KW-1185">Reference proteome</keyword>
<feature type="region of interest" description="Disordered" evidence="1">
    <location>
        <begin position="70"/>
        <end position="94"/>
    </location>
</feature>
<accession>A0ABQ3MJ93</accession>
<comment type="caution">
    <text evidence="2">The sequence shown here is derived from an EMBL/GenBank/DDBJ whole genome shotgun (WGS) entry which is preliminary data.</text>
</comment>
<protein>
    <submittedName>
        <fullName evidence="2">Uncharacterized protein</fullName>
    </submittedName>
</protein>
<evidence type="ECO:0000313" key="3">
    <source>
        <dbReference type="Proteomes" id="UP000605568"/>
    </source>
</evidence>
<feature type="compositionally biased region" description="Basic and acidic residues" evidence="1">
    <location>
        <begin position="136"/>
        <end position="147"/>
    </location>
</feature>
<organism evidence="2 3">
    <name type="scientific">Lentzea cavernae</name>
    <dbReference type="NCBI Taxonomy" id="2020703"/>
    <lineage>
        <taxon>Bacteria</taxon>
        <taxon>Bacillati</taxon>
        <taxon>Actinomycetota</taxon>
        <taxon>Actinomycetes</taxon>
        <taxon>Pseudonocardiales</taxon>
        <taxon>Pseudonocardiaceae</taxon>
        <taxon>Lentzea</taxon>
    </lineage>
</organism>
<dbReference type="Proteomes" id="UP000605568">
    <property type="component" value="Unassembled WGS sequence"/>
</dbReference>
<gene>
    <name evidence="2" type="ORF">GCM10017774_44650</name>
</gene>
<sequence>MQVDAPHAVPRHHHVDHAVVLVDAVLQDPPQLAGQLEHAALVVEPHGDDRGAGRGQLAADVVEVLVHPPRGEVGPQRVVDARDDDGGGGPVAQRLRQLHPPDVRQPRAGHGVVAVAVVRVGGREDGPEAAPAAGHEVTDPDRCRVTE</sequence>
<reference evidence="3" key="1">
    <citation type="journal article" date="2019" name="Int. J. Syst. Evol. Microbiol.">
        <title>The Global Catalogue of Microorganisms (GCM) 10K type strain sequencing project: providing services to taxonomists for standard genome sequencing and annotation.</title>
        <authorList>
            <consortium name="The Broad Institute Genomics Platform"/>
            <consortium name="The Broad Institute Genome Sequencing Center for Infectious Disease"/>
            <person name="Wu L."/>
            <person name="Ma J."/>
        </authorList>
    </citation>
    <scope>NUCLEOTIDE SEQUENCE [LARGE SCALE GENOMIC DNA]</scope>
    <source>
        <strain evidence="3">CGMCC 4.7367</strain>
    </source>
</reference>
<dbReference type="EMBL" id="BNAR01000006">
    <property type="protein sequence ID" value="GHH44685.1"/>
    <property type="molecule type" value="Genomic_DNA"/>
</dbReference>